<sequence>MSLPDNFASNQQRLEEAKRERYRVLQKVQDLCTTGQRSLVIPFLMVNMQHNPALKKIRLWQLDAIMFNQSKYIALKTIRHMRETIGDQSTVKDGYADLGWALENKNATVRMTTWLYQLLERGKITTFELPEGFPLTMLYETGDEN</sequence>
<keyword evidence="1" id="KW-0614">Plasmid</keyword>
<protein>
    <submittedName>
        <fullName evidence="1">Uncharacterized protein</fullName>
    </submittedName>
</protein>
<evidence type="ECO:0000313" key="1">
    <source>
        <dbReference type="EMBL" id="AIW55113.1"/>
    </source>
</evidence>
<dbReference type="RefSeq" id="WP_241487322.1">
    <property type="nucleotide sequence ID" value="NZ_KM406416.1"/>
</dbReference>
<name>A0A0A0UV12_BIFBR</name>
<organism evidence="1">
    <name type="scientific">Bifidobacterium breve</name>
    <dbReference type="NCBI Taxonomy" id="1685"/>
    <lineage>
        <taxon>Bacteria</taxon>
        <taxon>Bacillati</taxon>
        <taxon>Actinomycetota</taxon>
        <taxon>Actinomycetes</taxon>
        <taxon>Bifidobacteriales</taxon>
        <taxon>Bifidobacteriaceae</taxon>
        <taxon>Bifidobacterium</taxon>
    </lineage>
</organism>
<gene>
    <name evidence="1" type="ORF">B7017_p0060</name>
</gene>
<geneLocation type="plasmid" evidence="1">
    <name>megaplasmid pMP7017</name>
</geneLocation>
<dbReference type="AlphaFoldDB" id="A0A0A0UV12"/>
<reference evidence="1" key="1">
    <citation type="journal article" date="2015" name="Appl. Environ. Microbiol.">
        <title>Discovery of a conjugative megaplasmid in Bifidobacterium breve.</title>
        <authorList>
            <person name="Bottacini F."/>
            <person name="O'Connell Motherway M."/>
            <person name="Casey E."/>
            <person name="McDonnell B."/>
            <person name="Mahony J."/>
            <person name="Ventura M."/>
            <person name="van Sinderen D."/>
        </authorList>
    </citation>
    <scope>NUCLEOTIDE SEQUENCE</scope>
    <source>
        <strain evidence="1">JCM 7017</strain>
        <plasmid evidence="1">megaplasmid pMP7017</plasmid>
    </source>
</reference>
<dbReference type="EMBL" id="KM406416">
    <property type="protein sequence ID" value="AIW55113.1"/>
    <property type="molecule type" value="Genomic_DNA"/>
</dbReference>
<accession>A0A0A0UV12</accession>
<proteinExistence type="predicted"/>